<keyword evidence="9" id="KW-1185">Reference proteome</keyword>
<dbReference type="InterPro" id="IPR016064">
    <property type="entry name" value="NAD/diacylglycerol_kinase_sf"/>
</dbReference>
<evidence type="ECO:0000313" key="8">
    <source>
        <dbReference type="Ensembl" id="ENSCCAP00000023112.1"/>
    </source>
</evidence>
<dbReference type="GO" id="GO:0019674">
    <property type="term" value="P:NAD+ metabolic process"/>
    <property type="evidence" value="ECO:0007669"/>
    <property type="project" value="InterPro"/>
</dbReference>
<evidence type="ECO:0000256" key="3">
    <source>
        <dbReference type="ARBA" id="ARBA00022679"/>
    </source>
</evidence>
<dbReference type="FunFam" id="2.60.200.30:FF:000003">
    <property type="entry name" value="NAD kinase b"/>
    <property type="match status" value="1"/>
</dbReference>
<sequence>VEMEQENMTVNKALSPGAAAYGCSACHGDETWSYSHPIRGRAKSRSLSASPALGSTREFRRTRSLHGPCPVTTFGPKALPGPRRGVLGRGEPQTDALGGPLPAQGQTCPALQVTQEEVEALVYGHTRVLRLEWVQAGHIQDPASQRLTWNKAPKSVLVIKKMRDASLLQPFKELCTYLMEARGLRGEGSWGAHGVGGPPCRAGSARGMSRWALCFQENNMIVYVEKKVLEDPAIASDESFGAVKKKFCTFREDYDDISNRIDFIICLGGDGTLLYASSLFQGSVPPVMAFHLGSLGFLTPFSFENFQSQVTQVIEGNAAVVLRSRLKVRVVKELREKKTAVHNGLGENGSRPVGLDMDVEKQAMQYQVLNEVVIDRGPSSYLSNVDVYLDGHLITTVQGDGVIVSTPTGSTAYAAAAGASMIHPNVPAIMITPICPHSLSFRPIVVPAGVELKIMLSPEARNTAWVSFDGRKRQEIRHGDSISITTSCYPLPSICVRDPVSDWFESLAQCLHWNVRKKQAHFEEEEEEEEEEG</sequence>
<dbReference type="Gene3D" id="3.40.50.10330">
    <property type="entry name" value="Probable inorganic polyphosphate/atp-NAD kinase, domain 1"/>
    <property type="match status" value="1"/>
</dbReference>
<dbReference type="Ensembl" id="ENSCCAT00000040613.1">
    <property type="protein sequence ID" value="ENSCCAP00000023112.1"/>
    <property type="gene ID" value="ENSCCAG00000029324.1"/>
</dbReference>
<evidence type="ECO:0000256" key="7">
    <source>
        <dbReference type="SAM" id="MobiDB-lite"/>
    </source>
</evidence>
<proteinExistence type="inferred from homology"/>
<evidence type="ECO:0000256" key="6">
    <source>
        <dbReference type="ARBA" id="ARBA00023027"/>
    </source>
</evidence>
<comment type="similarity">
    <text evidence="1">Belongs to the NAD kinase family.</text>
</comment>
<accession>A0A2K5R4Q1</accession>
<keyword evidence="6" id="KW-0520">NAD</keyword>
<dbReference type="Proteomes" id="UP000233040">
    <property type="component" value="Unassembled WGS sequence"/>
</dbReference>
<dbReference type="InterPro" id="IPR017438">
    <property type="entry name" value="ATP-NAD_kinase_N"/>
</dbReference>
<dbReference type="GO" id="GO:0005829">
    <property type="term" value="C:cytosol"/>
    <property type="evidence" value="ECO:0007669"/>
    <property type="project" value="Ensembl"/>
</dbReference>
<evidence type="ECO:0000256" key="1">
    <source>
        <dbReference type="ARBA" id="ARBA00010995"/>
    </source>
</evidence>
<name>A0A2K5R4Q1_CEBIM</name>
<dbReference type="Pfam" id="PF20143">
    <property type="entry name" value="NAD_kinase_C"/>
    <property type="match status" value="1"/>
</dbReference>
<dbReference type="HAMAP" id="MF_00361">
    <property type="entry name" value="NAD_kinase"/>
    <property type="match status" value="1"/>
</dbReference>
<reference evidence="8" key="1">
    <citation type="submission" date="2025-08" db="UniProtKB">
        <authorList>
            <consortium name="Ensembl"/>
        </authorList>
    </citation>
    <scope>IDENTIFICATION</scope>
</reference>
<dbReference type="PANTHER" id="PTHR20275">
    <property type="entry name" value="NAD KINASE"/>
    <property type="match status" value="1"/>
</dbReference>
<dbReference type="InterPro" id="IPR017437">
    <property type="entry name" value="ATP-NAD_kinase_PpnK-typ_C"/>
</dbReference>
<evidence type="ECO:0000256" key="4">
    <source>
        <dbReference type="ARBA" id="ARBA00022777"/>
    </source>
</evidence>
<reference evidence="8" key="2">
    <citation type="submission" date="2025-09" db="UniProtKB">
        <authorList>
            <consortium name="Ensembl"/>
        </authorList>
    </citation>
    <scope>IDENTIFICATION</scope>
</reference>
<gene>
    <name evidence="8" type="primary">NADK</name>
</gene>
<dbReference type="AlphaFoldDB" id="A0A2K5R4Q1"/>
<dbReference type="InterPro" id="IPR002504">
    <property type="entry name" value="NADK"/>
</dbReference>
<evidence type="ECO:0000313" key="9">
    <source>
        <dbReference type="Proteomes" id="UP000233040"/>
    </source>
</evidence>
<evidence type="ECO:0000256" key="2">
    <source>
        <dbReference type="ARBA" id="ARBA00012120"/>
    </source>
</evidence>
<dbReference type="GO" id="GO:0003951">
    <property type="term" value="F:NAD+ kinase activity"/>
    <property type="evidence" value="ECO:0007669"/>
    <property type="project" value="UniProtKB-EC"/>
</dbReference>
<dbReference type="SUPFAM" id="SSF111331">
    <property type="entry name" value="NAD kinase/diacylglycerol kinase-like"/>
    <property type="match status" value="1"/>
</dbReference>
<keyword evidence="3" id="KW-0808">Transferase</keyword>
<dbReference type="PANTHER" id="PTHR20275:SF0">
    <property type="entry name" value="NAD KINASE"/>
    <property type="match status" value="1"/>
</dbReference>
<feature type="region of interest" description="Disordered" evidence="7">
    <location>
        <begin position="41"/>
        <end position="93"/>
    </location>
</feature>
<dbReference type="Pfam" id="PF01513">
    <property type="entry name" value="NAD_kinase"/>
    <property type="match status" value="1"/>
</dbReference>
<dbReference type="EC" id="2.7.1.23" evidence="2"/>
<keyword evidence="4" id="KW-0418">Kinase</keyword>
<evidence type="ECO:0000256" key="5">
    <source>
        <dbReference type="ARBA" id="ARBA00022857"/>
    </source>
</evidence>
<protein>
    <recommendedName>
        <fullName evidence="2">NAD(+) kinase</fullName>
        <ecNumber evidence="2">2.7.1.23</ecNumber>
    </recommendedName>
</protein>
<dbReference type="GO" id="GO:0006741">
    <property type="term" value="P:NADP+ biosynthetic process"/>
    <property type="evidence" value="ECO:0007669"/>
    <property type="project" value="Ensembl"/>
</dbReference>
<dbReference type="GeneTree" id="ENSGT00390000013792"/>
<organism evidence="8 9">
    <name type="scientific">Cebus imitator</name>
    <name type="common">Panamanian white-faced capuchin</name>
    <name type="synonym">Cebus capucinus imitator</name>
    <dbReference type="NCBI Taxonomy" id="2715852"/>
    <lineage>
        <taxon>Eukaryota</taxon>
        <taxon>Metazoa</taxon>
        <taxon>Chordata</taxon>
        <taxon>Craniata</taxon>
        <taxon>Vertebrata</taxon>
        <taxon>Euteleostomi</taxon>
        <taxon>Mammalia</taxon>
        <taxon>Eutheria</taxon>
        <taxon>Euarchontoglires</taxon>
        <taxon>Primates</taxon>
        <taxon>Haplorrhini</taxon>
        <taxon>Platyrrhini</taxon>
        <taxon>Cebidae</taxon>
        <taxon>Cebinae</taxon>
        <taxon>Cebus</taxon>
    </lineage>
</organism>
<keyword evidence="5" id="KW-0521">NADP</keyword>
<dbReference type="Gene3D" id="2.60.200.30">
    <property type="entry name" value="Probable inorganic polyphosphate/atp-NAD kinase, domain 2"/>
    <property type="match status" value="1"/>
</dbReference>
<dbReference type="STRING" id="9516.ENSCCAP00000023112"/>